<keyword evidence="3" id="KW-1185">Reference proteome</keyword>
<feature type="non-terminal residue" evidence="2">
    <location>
        <position position="1"/>
    </location>
</feature>
<gene>
    <name evidence="2" type="ORF">T310_7683</name>
</gene>
<feature type="compositionally biased region" description="Basic and acidic residues" evidence="1">
    <location>
        <begin position="101"/>
        <end position="116"/>
    </location>
</feature>
<dbReference type="RefSeq" id="XP_013324971.1">
    <property type="nucleotide sequence ID" value="XM_013469517.1"/>
</dbReference>
<accession>A0A0F4YJG2</accession>
<organism evidence="2 3">
    <name type="scientific">Rasamsonia emersonii (strain ATCC 16479 / CBS 393.64 / IMI 116815)</name>
    <dbReference type="NCBI Taxonomy" id="1408163"/>
    <lineage>
        <taxon>Eukaryota</taxon>
        <taxon>Fungi</taxon>
        <taxon>Dikarya</taxon>
        <taxon>Ascomycota</taxon>
        <taxon>Pezizomycotina</taxon>
        <taxon>Eurotiomycetes</taxon>
        <taxon>Eurotiomycetidae</taxon>
        <taxon>Eurotiales</taxon>
        <taxon>Trichocomaceae</taxon>
        <taxon>Rasamsonia</taxon>
    </lineage>
</organism>
<evidence type="ECO:0000313" key="3">
    <source>
        <dbReference type="Proteomes" id="UP000053958"/>
    </source>
</evidence>
<dbReference type="AlphaFoldDB" id="A0A0F4YJG2"/>
<reference evidence="2 3" key="1">
    <citation type="submission" date="2015-04" db="EMBL/GenBank/DDBJ databases">
        <authorList>
            <person name="Heijne W.H."/>
            <person name="Fedorova N.D."/>
            <person name="Nierman W.C."/>
            <person name="Vollebregt A.W."/>
            <person name="Zhao Z."/>
            <person name="Wu L."/>
            <person name="Kumar M."/>
            <person name="Stam H."/>
            <person name="van den Berg M.A."/>
            <person name="Pel H.J."/>
        </authorList>
    </citation>
    <scope>NUCLEOTIDE SEQUENCE [LARGE SCALE GENOMIC DNA]</scope>
    <source>
        <strain evidence="2 3">CBS 393.64</strain>
    </source>
</reference>
<comment type="caution">
    <text evidence="2">The sequence shown here is derived from an EMBL/GenBank/DDBJ whole genome shotgun (WGS) entry which is preliminary data.</text>
</comment>
<dbReference type="Proteomes" id="UP000053958">
    <property type="component" value="Unassembled WGS sequence"/>
</dbReference>
<name>A0A0F4YJG2_RASE3</name>
<feature type="region of interest" description="Disordered" evidence="1">
    <location>
        <begin position="95"/>
        <end position="132"/>
    </location>
</feature>
<evidence type="ECO:0000256" key="1">
    <source>
        <dbReference type="SAM" id="MobiDB-lite"/>
    </source>
</evidence>
<dbReference type="GeneID" id="25319953"/>
<dbReference type="EMBL" id="LASV01000464">
    <property type="protein sequence ID" value="KKA18359.1"/>
    <property type="molecule type" value="Genomic_DNA"/>
</dbReference>
<protein>
    <submittedName>
        <fullName evidence="2">Uncharacterized protein</fullName>
    </submittedName>
</protein>
<sequence>TYDVYMNVQLMLLHPHRRLPLDIPLHADRIQGHFVPRAGLVVPLGHVHPHAARLVRRAEGRVAEAAEGREAAFVVLAAETGVGVIAVRAGGHARGVAAAESARDQHEERSEGREAGGDDATGAFDDAPRAGG</sequence>
<proteinExistence type="predicted"/>
<evidence type="ECO:0000313" key="2">
    <source>
        <dbReference type="EMBL" id="KKA18359.1"/>
    </source>
</evidence>